<keyword evidence="1" id="KW-0812">Transmembrane</keyword>
<dbReference type="RefSeq" id="WP_109516252.1">
    <property type="nucleotide sequence ID" value="NZ_PDOA01000003.1"/>
</dbReference>
<feature type="transmembrane region" description="Helical" evidence="1">
    <location>
        <begin position="48"/>
        <end position="66"/>
    </location>
</feature>
<protein>
    <submittedName>
        <fullName evidence="2">Uncharacterized protein</fullName>
    </submittedName>
</protein>
<gene>
    <name evidence="2" type="ORF">CR165_07030</name>
</gene>
<name>A0A2U1V6Z4_9PROT</name>
<dbReference type="AlphaFoldDB" id="A0A2U1V6Z4"/>
<keyword evidence="1" id="KW-1133">Transmembrane helix</keyword>
<keyword evidence="3" id="KW-1185">Reference proteome</keyword>
<reference evidence="3" key="1">
    <citation type="submission" date="2017-10" db="EMBL/GenBank/DDBJ databases">
        <authorList>
            <person name="Toshchakov S.V."/>
            <person name="Goeva M.A."/>
        </authorList>
    </citation>
    <scope>NUCLEOTIDE SEQUENCE [LARGE SCALE GENOMIC DNA]</scope>
    <source>
        <strain evidence="3">JR1/69-1-13</strain>
    </source>
</reference>
<dbReference type="EMBL" id="PDOA01000003">
    <property type="protein sequence ID" value="PWC29679.1"/>
    <property type="molecule type" value="Genomic_DNA"/>
</dbReference>
<proteinExistence type="predicted"/>
<evidence type="ECO:0000313" key="2">
    <source>
        <dbReference type="EMBL" id="PWC29679.1"/>
    </source>
</evidence>
<sequence>MPSADPWDEAWDAYEARRQGALPAAGPEACAVPLPGPARRRGRGALRAGLLAGGAGALLTLAMPGLQLAGLMLRHDAAGLLAALPAEGAVLRLGPVEAGAGGASRPYLDGLAAELASGARDPAAVARLLESRRLAAPPVRDPVAGQAETVRLAWPLGWNAARLELLPREGGGGLALDLAWRQGGWQIRQVVLRTGAG</sequence>
<dbReference type="Proteomes" id="UP000245048">
    <property type="component" value="Unassembled WGS sequence"/>
</dbReference>
<evidence type="ECO:0000256" key="1">
    <source>
        <dbReference type="SAM" id="Phobius"/>
    </source>
</evidence>
<accession>A0A2U1V6Z4</accession>
<keyword evidence="1" id="KW-0472">Membrane</keyword>
<dbReference type="OrthoDB" id="7285122at2"/>
<organism evidence="2 3">
    <name type="scientific">Teichococcus aestuarii</name>
    <dbReference type="NCBI Taxonomy" id="568898"/>
    <lineage>
        <taxon>Bacteria</taxon>
        <taxon>Pseudomonadati</taxon>
        <taxon>Pseudomonadota</taxon>
        <taxon>Alphaproteobacteria</taxon>
        <taxon>Acetobacterales</taxon>
        <taxon>Roseomonadaceae</taxon>
        <taxon>Roseomonas</taxon>
    </lineage>
</organism>
<comment type="caution">
    <text evidence="2">The sequence shown here is derived from an EMBL/GenBank/DDBJ whole genome shotgun (WGS) entry which is preliminary data.</text>
</comment>
<evidence type="ECO:0000313" key="3">
    <source>
        <dbReference type="Proteomes" id="UP000245048"/>
    </source>
</evidence>